<dbReference type="GO" id="GO:0007076">
    <property type="term" value="P:mitotic chromosome condensation"/>
    <property type="evidence" value="ECO:0007669"/>
    <property type="project" value="InterPro"/>
</dbReference>
<keyword evidence="9" id="KW-0226">DNA condensation</keyword>
<name>A0A8J9V4D6_9NEOP</name>
<gene>
    <name evidence="12" type="ORF">BINO364_LOCUS15011</name>
</gene>
<evidence type="ECO:0000256" key="1">
    <source>
        <dbReference type="ARBA" id="ARBA00004286"/>
    </source>
</evidence>
<comment type="subcellular location">
    <subcellularLocation>
        <location evidence="1">Chromosome</location>
    </subcellularLocation>
    <subcellularLocation>
        <location evidence="2">Cytoplasm</location>
    </subcellularLocation>
</comment>
<keyword evidence="6" id="KW-0963">Cytoplasm</keyword>
<feature type="region of interest" description="Disordered" evidence="11">
    <location>
        <begin position="161"/>
        <end position="199"/>
    </location>
</feature>
<evidence type="ECO:0000256" key="10">
    <source>
        <dbReference type="ARBA" id="ARBA00023306"/>
    </source>
</evidence>
<feature type="region of interest" description="Disordered" evidence="11">
    <location>
        <begin position="1"/>
        <end position="84"/>
    </location>
</feature>
<dbReference type="OrthoDB" id="362021at2759"/>
<reference evidence="12" key="1">
    <citation type="submission" date="2021-12" db="EMBL/GenBank/DDBJ databases">
        <authorList>
            <person name="Martin H S."/>
        </authorList>
    </citation>
    <scope>NUCLEOTIDE SEQUENCE</scope>
</reference>
<keyword evidence="10" id="KW-0131">Cell cycle</keyword>
<proteinExistence type="inferred from homology"/>
<dbReference type="EMBL" id="OV170228">
    <property type="protein sequence ID" value="CAH0729979.1"/>
    <property type="molecule type" value="Genomic_DNA"/>
</dbReference>
<dbReference type="GO" id="GO:0005737">
    <property type="term" value="C:cytoplasm"/>
    <property type="evidence" value="ECO:0007669"/>
    <property type="project" value="UniProtKB-SubCell"/>
</dbReference>
<evidence type="ECO:0000313" key="13">
    <source>
        <dbReference type="Proteomes" id="UP000838878"/>
    </source>
</evidence>
<organism evidence="12 13">
    <name type="scientific">Brenthis ino</name>
    <name type="common">lesser marbled fritillary</name>
    <dbReference type="NCBI Taxonomy" id="405034"/>
    <lineage>
        <taxon>Eukaryota</taxon>
        <taxon>Metazoa</taxon>
        <taxon>Ecdysozoa</taxon>
        <taxon>Arthropoda</taxon>
        <taxon>Hexapoda</taxon>
        <taxon>Insecta</taxon>
        <taxon>Pterygota</taxon>
        <taxon>Neoptera</taxon>
        <taxon>Endopterygota</taxon>
        <taxon>Lepidoptera</taxon>
        <taxon>Glossata</taxon>
        <taxon>Ditrysia</taxon>
        <taxon>Papilionoidea</taxon>
        <taxon>Nymphalidae</taxon>
        <taxon>Heliconiinae</taxon>
        <taxon>Argynnini</taxon>
        <taxon>Brenthis</taxon>
    </lineage>
</organism>
<evidence type="ECO:0000256" key="8">
    <source>
        <dbReference type="ARBA" id="ARBA00022776"/>
    </source>
</evidence>
<keyword evidence="5" id="KW-0158">Chromosome</keyword>
<protein>
    <recommendedName>
        <fullName evidence="4">Condensin complex subunit 2</fullName>
    </recommendedName>
</protein>
<feature type="compositionally biased region" description="Polar residues" evidence="11">
    <location>
        <begin position="7"/>
        <end position="25"/>
    </location>
</feature>
<dbReference type="InterPro" id="IPR022816">
    <property type="entry name" value="Condensin_barren_su2"/>
</dbReference>
<accession>A0A8J9V4D6</accession>
<keyword evidence="7" id="KW-0132">Cell division</keyword>
<dbReference type="GO" id="GO:0003682">
    <property type="term" value="F:chromatin binding"/>
    <property type="evidence" value="ECO:0007669"/>
    <property type="project" value="TreeGrafter"/>
</dbReference>
<dbReference type="GO" id="GO:0000796">
    <property type="term" value="C:condensin complex"/>
    <property type="evidence" value="ECO:0007669"/>
    <property type="project" value="InterPro"/>
</dbReference>
<evidence type="ECO:0000256" key="2">
    <source>
        <dbReference type="ARBA" id="ARBA00004496"/>
    </source>
</evidence>
<evidence type="ECO:0000256" key="6">
    <source>
        <dbReference type="ARBA" id="ARBA00022490"/>
    </source>
</evidence>
<dbReference type="PANTHER" id="PTHR13108">
    <property type="entry name" value="CONDENSIN COMPLEX SUBUNIT 2"/>
    <property type="match status" value="1"/>
</dbReference>
<feature type="non-terminal residue" evidence="12">
    <location>
        <position position="261"/>
    </location>
</feature>
<dbReference type="PANTHER" id="PTHR13108:SF9">
    <property type="entry name" value="CONDENSIN COMPLEX SUBUNIT 2"/>
    <property type="match status" value="1"/>
</dbReference>
<comment type="similarity">
    <text evidence="3">Belongs to the CND2 (condensin subunit 2) family.</text>
</comment>
<evidence type="ECO:0000256" key="3">
    <source>
        <dbReference type="ARBA" id="ARBA00009471"/>
    </source>
</evidence>
<dbReference type="AlphaFoldDB" id="A0A8J9V4D6"/>
<evidence type="ECO:0000256" key="5">
    <source>
        <dbReference type="ARBA" id="ARBA00022454"/>
    </source>
</evidence>
<dbReference type="GO" id="GO:0051301">
    <property type="term" value="P:cell division"/>
    <property type="evidence" value="ECO:0007669"/>
    <property type="project" value="UniProtKB-KW"/>
</dbReference>
<sequence>MMIESPIISTPASLSSLSVGGSNTSIRRRSLVPQSRAHKLKDEERNDDDAERSLLVASERMAATSTPQESPRRGRDTMSSSPQKEHFQGCLKLYAENKINKDNAWNLQLIDFMTSMLRRHDARMDNLQTASTVVDASARIYSFRVDAVHYDVLKMAGGLTKAAQSKRGKKDDDNGSQDEGAVDGDTAAPKKKKKRTKGAVAANPEVFNGDFDAVDCIDPFFERLAATTGDVTSSNRAFNATLPIHDESLALILRFDILILY</sequence>
<keyword evidence="8" id="KW-0498">Mitosis</keyword>
<evidence type="ECO:0000256" key="7">
    <source>
        <dbReference type="ARBA" id="ARBA00022618"/>
    </source>
</evidence>
<dbReference type="Proteomes" id="UP000838878">
    <property type="component" value="Chromosome 8"/>
</dbReference>
<evidence type="ECO:0000256" key="11">
    <source>
        <dbReference type="SAM" id="MobiDB-lite"/>
    </source>
</evidence>
<evidence type="ECO:0000256" key="4">
    <source>
        <dbReference type="ARBA" id="ARBA00016065"/>
    </source>
</evidence>
<evidence type="ECO:0000256" key="9">
    <source>
        <dbReference type="ARBA" id="ARBA00023067"/>
    </source>
</evidence>
<evidence type="ECO:0000313" key="12">
    <source>
        <dbReference type="EMBL" id="CAH0729979.1"/>
    </source>
</evidence>
<keyword evidence="13" id="KW-1185">Reference proteome</keyword>
<dbReference type="Pfam" id="PF05786">
    <property type="entry name" value="Cnd2"/>
    <property type="match status" value="1"/>
</dbReference>